<organism evidence="2 3">
    <name type="scientific">Carbonactinospora thermoautotrophica</name>
    <dbReference type="NCBI Taxonomy" id="1469144"/>
    <lineage>
        <taxon>Bacteria</taxon>
        <taxon>Bacillati</taxon>
        <taxon>Actinomycetota</taxon>
        <taxon>Actinomycetes</taxon>
        <taxon>Kitasatosporales</taxon>
        <taxon>Carbonactinosporaceae</taxon>
        <taxon>Carbonactinospora</taxon>
    </lineage>
</organism>
<evidence type="ECO:0000313" key="3">
    <source>
        <dbReference type="Proteomes" id="UP000070188"/>
    </source>
</evidence>
<feature type="transmembrane region" description="Helical" evidence="1">
    <location>
        <begin position="12"/>
        <end position="30"/>
    </location>
</feature>
<protein>
    <submittedName>
        <fullName evidence="2">Uncharacterized protein</fullName>
    </submittedName>
</protein>
<accession>A0A132MLC7</accession>
<keyword evidence="1" id="KW-0472">Membrane</keyword>
<dbReference type="PATRIC" id="fig|1469144.10.peg.371"/>
<dbReference type="AlphaFoldDB" id="A0A132MLC7"/>
<dbReference type="Proteomes" id="UP000070188">
    <property type="component" value="Unassembled WGS sequence"/>
</dbReference>
<keyword evidence="3" id="KW-1185">Reference proteome</keyword>
<name>A0A132MLC7_9ACTN</name>
<sequence>MGGVFFEQVWLLAVAVGLIAMGALAIRLGWRRNKGISQA</sequence>
<comment type="caution">
    <text evidence="2">The sequence shown here is derived from an EMBL/GenBank/DDBJ whole genome shotgun (WGS) entry which is preliminary data.</text>
</comment>
<keyword evidence="1" id="KW-0812">Transmembrane</keyword>
<proteinExistence type="predicted"/>
<evidence type="ECO:0000313" key="2">
    <source>
        <dbReference type="EMBL" id="KWW98664.1"/>
    </source>
</evidence>
<dbReference type="EMBL" id="LAXD01000001">
    <property type="protein sequence ID" value="KWW98664.1"/>
    <property type="molecule type" value="Genomic_DNA"/>
</dbReference>
<evidence type="ECO:0000256" key="1">
    <source>
        <dbReference type="SAM" id="Phobius"/>
    </source>
</evidence>
<gene>
    <name evidence="2" type="ORF">LI90_291</name>
</gene>
<keyword evidence="1" id="KW-1133">Transmembrane helix</keyword>
<reference evidence="3" key="1">
    <citation type="submission" date="2015-04" db="EMBL/GenBank/DDBJ databases">
        <title>Physiological reanalysis, assessment of diazotrophy, and genome sequences of multiple isolates of Streptomyces thermoautotrophicus.</title>
        <authorList>
            <person name="MacKellar D.C."/>
            <person name="Lieber L."/>
            <person name="Norman J."/>
            <person name="Bolger A."/>
            <person name="Tobin C."/>
            <person name="Murray J.W."/>
            <person name="Chang R."/>
            <person name="Ford T."/>
            <person name="Nguyen P.Q."/>
            <person name="Woodward J."/>
            <person name="Permingeat H."/>
            <person name="Joshi N.S."/>
            <person name="Silver P.A."/>
            <person name="Usadel B."/>
            <person name="Rutherford A.W."/>
            <person name="Friesen M."/>
            <person name="Prell J."/>
        </authorList>
    </citation>
    <scope>NUCLEOTIDE SEQUENCE [LARGE SCALE GENOMIC DNA]</scope>
    <source>
        <strain evidence="3">H1</strain>
    </source>
</reference>